<dbReference type="AlphaFoldDB" id="A0A0G0PQX8"/>
<proteinExistence type="predicted"/>
<evidence type="ECO:0000313" key="1">
    <source>
        <dbReference type="EMBL" id="KKR00560.1"/>
    </source>
</evidence>
<evidence type="ECO:0000313" key="2">
    <source>
        <dbReference type="Proteomes" id="UP000033881"/>
    </source>
</evidence>
<sequence length="120" mass="14007">MRTLFCEIGDTTREYNNHLDTFAHEIATKVFEKRTVITYSEDGIAKVRNPTYQGYLSFEVENISKCLVVQIVFQNAKCMLTFWGEDVLRNARHCPTFESREAFINLTGIVHYSYGLKRQQ</sequence>
<dbReference type="Proteomes" id="UP000033881">
    <property type="component" value="Unassembled WGS sequence"/>
</dbReference>
<name>A0A0G0PQX8_9BACT</name>
<organism evidence="1 2">
    <name type="scientific">Candidatus Woesebacteria bacterium GW2011_GWB1_39_12</name>
    <dbReference type="NCBI Taxonomy" id="1618574"/>
    <lineage>
        <taxon>Bacteria</taxon>
        <taxon>Candidatus Woeseibacteriota</taxon>
    </lineage>
</organism>
<accession>A0A0G0PQX8</accession>
<gene>
    <name evidence="1" type="ORF">UT24_C0011G0013</name>
</gene>
<comment type="caution">
    <text evidence="1">The sequence shown here is derived from an EMBL/GenBank/DDBJ whole genome shotgun (WGS) entry which is preliminary data.</text>
</comment>
<dbReference type="EMBL" id="LBWB01000011">
    <property type="protein sequence ID" value="KKR00560.1"/>
    <property type="molecule type" value="Genomic_DNA"/>
</dbReference>
<reference evidence="1 2" key="1">
    <citation type="journal article" date="2015" name="Nature">
        <title>rRNA introns, odd ribosomes, and small enigmatic genomes across a large radiation of phyla.</title>
        <authorList>
            <person name="Brown C.T."/>
            <person name="Hug L.A."/>
            <person name="Thomas B.C."/>
            <person name="Sharon I."/>
            <person name="Castelle C.J."/>
            <person name="Singh A."/>
            <person name="Wilkins M.J."/>
            <person name="Williams K.H."/>
            <person name="Banfield J.F."/>
        </authorList>
    </citation>
    <scope>NUCLEOTIDE SEQUENCE [LARGE SCALE GENOMIC DNA]</scope>
</reference>
<protein>
    <submittedName>
        <fullName evidence="1">Uncharacterized protein</fullName>
    </submittedName>
</protein>
<dbReference type="STRING" id="1618574.UT24_C0011G0013"/>